<name>A0A8E6BD27_9BACT</name>
<keyword evidence="2" id="KW-1185">Reference proteome</keyword>
<dbReference type="RefSeq" id="WP_213499911.1">
    <property type="nucleotide sequence ID" value="NZ_CP074694.1"/>
</dbReference>
<accession>A0A8E6BD27</accession>
<reference evidence="1" key="1">
    <citation type="submission" date="2021-05" db="EMBL/GenBank/DDBJ databases">
        <title>Complete genome sequence of the cellulolytic planctomycete Telmatocola sphagniphila SP2T and characterization of the first cellulase from planctomycetes.</title>
        <authorList>
            <person name="Rakitin A.L."/>
            <person name="Beletsky A.V."/>
            <person name="Naumoff D.G."/>
            <person name="Kulichevskaya I.S."/>
            <person name="Mardanov A.V."/>
            <person name="Ravin N.V."/>
            <person name="Dedysh S.N."/>
        </authorList>
    </citation>
    <scope>NUCLEOTIDE SEQUENCE</scope>
    <source>
        <strain evidence="1">SP2T</strain>
    </source>
</reference>
<dbReference type="Proteomes" id="UP000676194">
    <property type="component" value="Chromosome"/>
</dbReference>
<dbReference type="EMBL" id="CP074694">
    <property type="protein sequence ID" value="QVL34685.1"/>
    <property type="molecule type" value="Genomic_DNA"/>
</dbReference>
<evidence type="ECO:0000313" key="2">
    <source>
        <dbReference type="Proteomes" id="UP000676194"/>
    </source>
</evidence>
<organism evidence="1 2">
    <name type="scientific">Telmatocola sphagniphila</name>
    <dbReference type="NCBI Taxonomy" id="1123043"/>
    <lineage>
        <taxon>Bacteria</taxon>
        <taxon>Pseudomonadati</taxon>
        <taxon>Planctomycetota</taxon>
        <taxon>Planctomycetia</taxon>
        <taxon>Gemmatales</taxon>
        <taxon>Gemmataceae</taxon>
    </lineage>
</organism>
<sequence>MNAYTVDKPTRVCAITGRRLEVGERIHSALIEENARLCRRDYALNAWIGAPEGTIAHWVCRLQDAEAKKIVLDDEMLLECFERLADTAEPQRQNFLFVLALLLMRRKKLVLDESGETANAEVMHLLNRRTKRRFRVVDPQMSEEEMQAVQDELFRLFEGG</sequence>
<protein>
    <submittedName>
        <fullName evidence="1">Uncharacterized protein</fullName>
    </submittedName>
</protein>
<evidence type="ECO:0000313" key="1">
    <source>
        <dbReference type="EMBL" id="QVL34685.1"/>
    </source>
</evidence>
<dbReference type="AlphaFoldDB" id="A0A8E6BD27"/>
<proteinExistence type="predicted"/>
<gene>
    <name evidence="1" type="ORF">KIH39_12480</name>
</gene>
<dbReference type="KEGG" id="tsph:KIH39_12480"/>